<dbReference type="Gene3D" id="3.30.360.10">
    <property type="entry name" value="Dihydrodipicolinate Reductase, domain 2"/>
    <property type="match status" value="1"/>
</dbReference>
<evidence type="ECO:0000259" key="2">
    <source>
        <dbReference type="Pfam" id="PF22725"/>
    </source>
</evidence>
<reference evidence="3 4" key="1">
    <citation type="submission" date="2019-02" db="EMBL/GenBank/DDBJ databases">
        <title>Genomic Encyclopedia of Type Strains, Phase IV (KMG-IV): sequencing the most valuable type-strain genomes for metagenomic binning, comparative biology and taxonomic classification.</title>
        <authorList>
            <person name="Goeker M."/>
        </authorList>
    </citation>
    <scope>NUCLEOTIDE SEQUENCE [LARGE SCALE GENOMIC DNA]</scope>
    <source>
        <strain evidence="3 4">DSM 45622</strain>
    </source>
</reference>
<dbReference type="InterPro" id="IPR036291">
    <property type="entry name" value="NAD(P)-bd_dom_sf"/>
</dbReference>
<feature type="domain" description="Gfo/Idh/MocA-like oxidoreductase N-terminal" evidence="1">
    <location>
        <begin position="4"/>
        <end position="104"/>
    </location>
</feature>
<dbReference type="Gene3D" id="3.40.50.720">
    <property type="entry name" value="NAD(P)-binding Rossmann-like Domain"/>
    <property type="match status" value="1"/>
</dbReference>
<dbReference type="InterPro" id="IPR051450">
    <property type="entry name" value="Gfo/Idh/MocA_Oxidoreductases"/>
</dbReference>
<feature type="domain" description="GFO/IDH/MocA-like oxidoreductase" evidence="2">
    <location>
        <begin position="124"/>
        <end position="244"/>
    </location>
</feature>
<dbReference type="PANTHER" id="PTHR43377">
    <property type="entry name" value="BILIVERDIN REDUCTASE A"/>
    <property type="match status" value="1"/>
</dbReference>
<protein>
    <submittedName>
        <fullName evidence="3">Putative dehydrogenase</fullName>
    </submittedName>
</protein>
<dbReference type="Pfam" id="PF01408">
    <property type="entry name" value="GFO_IDH_MocA"/>
    <property type="match status" value="1"/>
</dbReference>
<accession>A0A4Q7NWM5</accession>
<evidence type="ECO:0000313" key="3">
    <source>
        <dbReference type="EMBL" id="RZS91726.1"/>
    </source>
</evidence>
<dbReference type="AlphaFoldDB" id="A0A4Q7NWM5"/>
<gene>
    <name evidence="3" type="ORF">EV189_0973</name>
</gene>
<dbReference type="RefSeq" id="WP_130491757.1">
    <property type="nucleotide sequence ID" value="NZ_SGXD01000001.1"/>
</dbReference>
<dbReference type="InterPro" id="IPR000683">
    <property type="entry name" value="Gfo/Idh/MocA-like_OxRdtase_N"/>
</dbReference>
<dbReference type="PANTHER" id="PTHR43377:SF1">
    <property type="entry name" value="BILIVERDIN REDUCTASE A"/>
    <property type="match status" value="1"/>
</dbReference>
<sequence length="327" mass="34510">MTTVGLLGCAHVHAATYVAELRRLAPRVRVLGLHDEQPERSRRFADAHGLEVFATAESLCESVDAVVITAEHARYAGLARVAAERGCRILCEKPLGVDAVSSDELRALDAWASVAFPVRYAPAVRQARRAFRSGSLGGLLAMSGVNHAPAPGGFFADPQLSGGGAIVDHVVHLADALRFITGCEYADVFAEAGRLHADSRVEEVAQVVVTTTDGAWASIDPGWSRPQGMAGGVDFEMQLWFEGGRVLVDAFARHAVLTSPGGRVAHLPYDPGIDAAMLADWVGAIEDGAPPPVPLEEGWRATRVALGALESAATGDVVDLQSKEIPA</sequence>
<dbReference type="EMBL" id="SGXD01000001">
    <property type="protein sequence ID" value="RZS91726.1"/>
    <property type="molecule type" value="Genomic_DNA"/>
</dbReference>
<evidence type="ECO:0000259" key="1">
    <source>
        <dbReference type="Pfam" id="PF01408"/>
    </source>
</evidence>
<proteinExistence type="predicted"/>
<comment type="caution">
    <text evidence="3">The sequence shown here is derived from an EMBL/GenBank/DDBJ whole genome shotgun (WGS) entry which is preliminary data.</text>
</comment>
<dbReference type="Pfam" id="PF22725">
    <property type="entry name" value="GFO_IDH_MocA_C3"/>
    <property type="match status" value="1"/>
</dbReference>
<keyword evidence="4" id="KW-1185">Reference proteome</keyword>
<organism evidence="3 4">
    <name type="scientific">Motilibacter rhizosphaerae</name>
    <dbReference type="NCBI Taxonomy" id="598652"/>
    <lineage>
        <taxon>Bacteria</taxon>
        <taxon>Bacillati</taxon>
        <taxon>Actinomycetota</taxon>
        <taxon>Actinomycetes</taxon>
        <taxon>Motilibacterales</taxon>
        <taxon>Motilibacteraceae</taxon>
        <taxon>Motilibacter</taxon>
    </lineage>
</organism>
<dbReference type="SUPFAM" id="SSF51735">
    <property type="entry name" value="NAD(P)-binding Rossmann-fold domains"/>
    <property type="match status" value="1"/>
</dbReference>
<dbReference type="InterPro" id="IPR055170">
    <property type="entry name" value="GFO_IDH_MocA-like_dom"/>
</dbReference>
<dbReference type="SUPFAM" id="SSF55347">
    <property type="entry name" value="Glyceraldehyde-3-phosphate dehydrogenase-like, C-terminal domain"/>
    <property type="match status" value="1"/>
</dbReference>
<dbReference type="OrthoDB" id="9792085at2"/>
<evidence type="ECO:0000313" key="4">
    <source>
        <dbReference type="Proteomes" id="UP000293638"/>
    </source>
</evidence>
<name>A0A4Q7NWM5_9ACTN</name>
<dbReference type="Proteomes" id="UP000293638">
    <property type="component" value="Unassembled WGS sequence"/>
</dbReference>
<dbReference type="GO" id="GO:0000166">
    <property type="term" value="F:nucleotide binding"/>
    <property type="evidence" value="ECO:0007669"/>
    <property type="project" value="InterPro"/>
</dbReference>